<sequence length="277" mass="31729">MKHLIARFAFFYLLTTVFGLSLLSAQASQSELPMSQFNFQGFVPESRHERGRDEPADLIRLAVDPDLEWVLHRVIDRYQENSQRPFRIHVGHHQQVEDFLDDGEVFDIIISGRMRDAHQFVRRGLATESRVWAVGRVALWAPLETVRSTSVLRLQNQAIGLPPATSPYHQAALDILERHEMLEEMQPRLQEVSPFQNYFELIRTREIPIGFLPYQRTVEGGVAQQRAVLKMQANHHAPIIHAATLMRAGQNREEVALFWAHLFGPATASILREAGLD</sequence>
<dbReference type="RefSeq" id="WP_405339974.1">
    <property type="nucleotide sequence ID" value="NZ_JBANFI010000005.1"/>
</dbReference>
<evidence type="ECO:0000313" key="2">
    <source>
        <dbReference type="Proteomes" id="UP001621714"/>
    </source>
</evidence>
<dbReference type="EMBL" id="JBANFI010000005">
    <property type="protein sequence ID" value="MFK7161346.1"/>
    <property type="molecule type" value="Genomic_DNA"/>
</dbReference>
<gene>
    <name evidence="1" type="ORF">V6U78_09895</name>
</gene>
<protein>
    <submittedName>
        <fullName evidence="1">Substrate-binding domain-containing protein</fullName>
    </submittedName>
</protein>
<evidence type="ECO:0000313" key="1">
    <source>
        <dbReference type="EMBL" id="MFK7161346.1"/>
    </source>
</evidence>
<accession>A0ABW8PZF1</accession>
<dbReference type="SUPFAM" id="SSF53850">
    <property type="entry name" value="Periplasmic binding protein-like II"/>
    <property type="match status" value="1"/>
</dbReference>
<reference evidence="1 2" key="1">
    <citation type="submission" date="2024-02" db="EMBL/GenBank/DDBJ databases">
        <title>Marinospirillum sp. MEB 164 isolated from Lonar lake sediment.</title>
        <authorList>
            <person name="Joshi A."/>
            <person name="Thite S."/>
        </authorList>
    </citation>
    <scope>NUCLEOTIDE SEQUENCE [LARGE SCALE GENOMIC DNA]</scope>
    <source>
        <strain evidence="1 2">MEB164</strain>
    </source>
</reference>
<organism evidence="1 2">
    <name type="scientific">Marinospirillum alkalitolerans</name>
    <dbReference type="NCBI Taxonomy" id="3123374"/>
    <lineage>
        <taxon>Bacteria</taxon>
        <taxon>Pseudomonadati</taxon>
        <taxon>Pseudomonadota</taxon>
        <taxon>Gammaproteobacteria</taxon>
        <taxon>Oceanospirillales</taxon>
        <taxon>Oceanospirillaceae</taxon>
        <taxon>Marinospirillum</taxon>
    </lineage>
</organism>
<dbReference type="Proteomes" id="UP001621714">
    <property type="component" value="Unassembled WGS sequence"/>
</dbReference>
<comment type="caution">
    <text evidence="1">The sequence shown here is derived from an EMBL/GenBank/DDBJ whole genome shotgun (WGS) entry which is preliminary data.</text>
</comment>
<dbReference type="Gene3D" id="3.40.190.10">
    <property type="entry name" value="Periplasmic binding protein-like II"/>
    <property type="match status" value="2"/>
</dbReference>
<proteinExistence type="predicted"/>
<name>A0ABW8PZF1_9GAMM</name>
<dbReference type="Pfam" id="PF13531">
    <property type="entry name" value="SBP_bac_11"/>
    <property type="match status" value="1"/>
</dbReference>
<keyword evidence="2" id="KW-1185">Reference proteome</keyword>